<keyword evidence="1" id="KW-0732">Signal</keyword>
<dbReference type="RefSeq" id="WP_109304780.1">
    <property type="nucleotide sequence ID" value="NZ_BJUF01000002.1"/>
</dbReference>
<feature type="signal peptide" evidence="1">
    <location>
        <begin position="1"/>
        <end position="27"/>
    </location>
</feature>
<evidence type="ECO:0000256" key="1">
    <source>
        <dbReference type="SAM" id="SignalP"/>
    </source>
</evidence>
<reference evidence="2 3" key="1">
    <citation type="submission" date="2018-05" db="EMBL/GenBank/DDBJ databases">
        <title>Kurthia sibirica genome sequence.</title>
        <authorList>
            <person name="Maclea K.S."/>
            <person name="Goen A.E."/>
        </authorList>
    </citation>
    <scope>NUCLEOTIDE SEQUENCE [LARGE SCALE GENOMIC DNA]</scope>
    <source>
        <strain evidence="2 3">ATCC 49154</strain>
    </source>
</reference>
<organism evidence="2 3">
    <name type="scientific">Kurthia sibirica</name>
    <dbReference type="NCBI Taxonomy" id="202750"/>
    <lineage>
        <taxon>Bacteria</taxon>
        <taxon>Bacillati</taxon>
        <taxon>Bacillota</taxon>
        <taxon>Bacilli</taxon>
        <taxon>Bacillales</taxon>
        <taxon>Caryophanaceae</taxon>
        <taxon>Kurthia</taxon>
    </lineage>
</organism>
<dbReference type="EMBL" id="QFVR01000002">
    <property type="protein sequence ID" value="PWI26609.1"/>
    <property type="molecule type" value="Genomic_DNA"/>
</dbReference>
<proteinExistence type="predicted"/>
<name>A0A2U3AQ10_9BACL</name>
<dbReference type="AlphaFoldDB" id="A0A2U3AQ10"/>
<accession>A0A2U3AQ10</accession>
<feature type="chain" id="PRO_5015676084" description="DUF5050 domain-containing protein" evidence="1">
    <location>
        <begin position="28"/>
        <end position="279"/>
    </location>
</feature>
<protein>
    <recommendedName>
        <fullName evidence="4">DUF5050 domain-containing protein</fullName>
    </recommendedName>
</protein>
<evidence type="ECO:0000313" key="3">
    <source>
        <dbReference type="Proteomes" id="UP000245938"/>
    </source>
</evidence>
<dbReference type="SUPFAM" id="SSF101898">
    <property type="entry name" value="NHL repeat"/>
    <property type="match status" value="1"/>
</dbReference>
<evidence type="ECO:0000313" key="2">
    <source>
        <dbReference type="EMBL" id="PWI26609.1"/>
    </source>
</evidence>
<sequence>MIKNFLILLLTVIFFFNSLLSTATVQAKTIENPPHKIIFSNKITVNTLFYPYRDAPHTPTLKAKGLQGLTIDQKNNYYLTYATGDKNRYGYIYKYSSKGKVLKKSNKQLIGHGQAISYMDGFLYQLADIRGNKQYKLQKIDPHTLKSIRNWTIPAEIHPNVIAMLDDQTVAAVSKTATGYEINKIHLTSKQNATRDWREKIVVTGLIGTTADHVVQGFAYGNGRYYILSNGQYMTITKTGKSKKIIHLNTKREPEGIAINQQGKIIISFNKLNEIFIQK</sequence>
<dbReference type="OrthoDB" id="2455499at2"/>
<comment type="caution">
    <text evidence="2">The sequence shown here is derived from an EMBL/GenBank/DDBJ whole genome shotgun (WGS) entry which is preliminary data.</text>
</comment>
<keyword evidence="3" id="KW-1185">Reference proteome</keyword>
<dbReference type="Proteomes" id="UP000245938">
    <property type="component" value="Unassembled WGS sequence"/>
</dbReference>
<evidence type="ECO:0008006" key="4">
    <source>
        <dbReference type="Google" id="ProtNLM"/>
    </source>
</evidence>
<gene>
    <name evidence="2" type="ORF">DEX24_02270</name>
</gene>